<gene>
    <name evidence="2" type="ORF">FMM80_07310</name>
</gene>
<accession>A0A9X5C6K4</accession>
<feature type="transmembrane region" description="Helical" evidence="1">
    <location>
        <begin position="287"/>
        <end position="310"/>
    </location>
</feature>
<protein>
    <submittedName>
        <fullName evidence="2">ABC transporter permease</fullName>
    </submittedName>
</protein>
<keyword evidence="1" id="KW-0812">Transmembrane</keyword>
<dbReference type="RefSeq" id="WP_004071398.1">
    <property type="nucleotide sequence ID" value="NZ_VIRB01000048.1"/>
</dbReference>
<proteinExistence type="predicted"/>
<dbReference type="EMBL" id="VIRB01000048">
    <property type="protein sequence ID" value="NDO68503.1"/>
    <property type="molecule type" value="Genomic_DNA"/>
</dbReference>
<name>A0A9X5C6K4_9FIRM</name>
<feature type="transmembrane region" description="Helical" evidence="1">
    <location>
        <begin position="373"/>
        <end position="392"/>
    </location>
</feature>
<keyword evidence="1" id="KW-0472">Membrane</keyword>
<dbReference type="AlphaFoldDB" id="A0A9X5C6K4"/>
<evidence type="ECO:0000313" key="2">
    <source>
        <dbReference type="EMBL" id="NDO68503.1"/>
    </source>
</evidence>
<organism evidence="2 3">
    <name type="scientific">Schaedlerella arabinosiphila</name>
    <dbReference type="NCBI Taxonomy" id="2044587"/>
    <lineage>
        <taxon>Bacteria</taxon>
        <taxon>Bacillati</taxon>
        <taxon>Bacillota</taxon>
        <taxon>Clostridia</taxon>
        <taxon>Lachnospirales</taxon>
        <taxon>Lachnospiraceae</taxon>
        <taxon>Schaedlerella</taxon>
    </lineage>
</organism>
<dbReference type="Proteomes" id="UP000474104">
    <property type="component" value="Unassembled WGS sequence"/>
</dbReference>
<sequence length="402" mass="45381">MLRYEMKKFFSKTINKVILTVLLLVTIILGFLAAGNIFYADMEGKSLTGISKLTAGRRIAADKNRWRGELTTERLAEIGKSYHELKQQYPEEIPDAEYGGIVQSYDDILYFAAKVYTPESDFIGDARANLTEEDMIHLYDTYAENLRKMPEEYGGTPEKEEYLRKQYGKIEIPVTYEAYDSWDTMLIYAETYVIILAVAIGFLAAGIFDEEFRNHAELVFFTTKYGRSKAAKNKIVVGMTMATIVFWAGVGLLSLISFGIMGVSGFDTPYQIVDPYSSSSTTLGQNYLLLVGCGYIASLLSASVTMLVTARMRSEKVAVCIPFFMYIVLLFIAGALSKVTKIVYFTPDVLVNIVRAVKVQFIFQIGSVVFRQIPFVMGIYFAASVLLLPFIYRSYSRYRLTK</sequence>
<feature type="transmembrane region" description="Helical" evidence="1">
    <location>
        <begin position="317"/>
        <end position="336"/>
    </location>
</feature>
<keyword evidence="1" id="KW-1133">Transmembrane helix</keyword>
<reference evidence="2 3" key="1">
    <citation type="submission" date="2019-07" db="EMBL/GenBank/DDBJ databases">
        <title>Draft genome sequences of 15 bacterial species constituting the stable defined intestinal microbiota of the GM15 gnotobiotic mouse model.</title>
        <authorList>
            <person name="Elie C."/>
            <person name="Mathieu A."/>
            <person name="Saliou A."/>
            <person name="Darnaud M."/>
            <person name="Leulier F."/>
            <person name="Tamellini A."/>
        </authorList>
    </citation>
    <scope>NUCLEOTIDE SEQUENCE [LARGE SCALE GENOMIC DNA]</scope>
    <source>
        <strain evidence="3">ASF 502</strain>
    </source>
</reference>
<feature type="transmembrane region" description="Helical" evidence="1">
    <location>
        <begin position="21"/>
        <end position="39"/>
    </location>
</feature>
<feature type="transmembrane region" description="Helical" evidence="1">
    <location>
        <begin position="235"/>
        <end position="260"/>
    </location>
</feature>
<evidence type="ECO:0000256" key="1">
    <source>
        <dbReference type="SAM" id="Phobius"/>
    </source>
</evidence>
<evidence type="ECO:0000313" key="3">
    <source>
        <dbReference type="Proteomes" id="UP000474104"/>
    </source>
</evidence>
<dbReference type="OrthoDB" id="1692816at2"/>
<feature type="transmembrane region" description="Helical" evidence="1">
    <location>
        <begin position="185"/>
        <end position="208"/>
    </location>
</feature>
<comment type="caution">
    <text evidence="2">The sequence shown here is derived from an EMBL/GenBank/DDBJ whole genome shotgun (WGS) entry which is preliminary data.</text>
</comment>